<dbReference type="Proteomes" id="UP000267536">
    <property type="component" value="Unassembled WGS sequence"/>
</dbReference>
<dbReference type="EMBL" id="RKMH01000002">
    <property type="protein sequence ID" value="RPA65746.1"/>
    <property type="molecule type" value="Genomic_DNA"/>
</dbReference>
<organism evidence="2 3">
    <name type="scientific">Gordonia oryzae</name>
    <dbReference type="NCBI Taxonomy" id="2487349"/>
    <lineage>
        <taxon>Bacteria</taxon>
        <taxon>Bacillati</taxon>
        <taxon>Actinomycetota</taxon>
        <taxon>Actinomycetes</taxon>
        <taxon>Mycobacteriales</taxon>
        <taxon>Gordoniaceae</taxon>
        <taxon>Gordonia</taxon>
    </lineage>
</organism>
<evidence type="ECO:0000313" key="2">
    <source>
        <dbReference type="EMBL" id="RPA65746.1"/>
    </source>
</evidence>
<gene>
    <name evidence="2" type="ORF">EF294_03130</name>
</gene>
<sequence>MFENSSLRGRAVKVGALTGGCVGTTLVILVALAQLSNEEFAHRGADGGVAYALGVAVGVLANEVLYGLVAAAIGALTGLVIAVARGRIGDCNGREDA</sequence>
<keyword evidence="1" id="KW-1133">Transmembrane helix</keyword>
<proteinExistence type="predicted"/>
<protein>
    <submittedName>
        <fullName evidence="2">Uncharacterized protein</fullName>
    </submittedName>
</protein>
<comment type="caution">
    <text evidence="2">The sequence shown here is derived from an EMBL/GenBank/DDBJ whole genome shotgun (WGS) entry which is preliminary data.</text>
</comment>
<keyword evidence="1" id="KW-0812">Transmembrane</keyword>
<evidence type="ECO:0000313" key="3">
    <source>
        <dbReference type="Proteomes" id="UP000267536"/>
    </source>
</evidence>
<feature type="transmembrane region" description="Helical" evidence="1">
    <location>
        <begin position="12"/>
        <end position="33"/>
    </location>
</feature>
<feature type="transmembrane region" description="Helical" evidence="1">
    <location>
        <begin position="64"/>
        <end position="84"/>
    </location>
</feature>
<reference evidence="2 3" key="1">
    <citation type="submission" date="2018-11" db="EMBL/GenBank/DDBJ databases">
        <title>Draft genome sequence of Gordonia sp. RS15-1S isolated from rice stems.</title>
        <authorList>
            <person name="Muangham S."/>
        </authorList>
    </citation>
    <scope>NUCLEOTIDE SEQUENCE [LARGE SCALE GENOMIC DNA]</scope>
    <source>
        <strain evidence="2 3">RS15-1S</strain>
    </source>
</reference>
<name>A0A3N4GYF0_9ACTN</name>
<keyword evidence="1" id="KW-0472">Membrane</keyword>
<dbReference type="AlphaFoldDB" id="A0A3N4GYF0"/>
<evidence type="ECO:0000256" key="1">
    <source>
        <dbReference type="SAM" id="Phobius"/>
    </source>
</evidence>
<accession>A0A3N4GYF0</accession>
<keyword evidence="3" id="KW-1185">Reference proteome</keyword>